<proteinExistence type="predicted"/>
<dbReference type="GeneID" id="119631867"/>
<name>A0A8U0W5D0_9MUSC</name>
<feature type="region of interest" description="Disordered" evidence="1">
    <location>
        <begin position="322"/>
        <end position="500"/>
    </location>
</feature>
<feature type="compositionally biased region" description="Polar residues" evidence="1">
    <location>
        <begin position="397"/>
        <end position="414"/>
    </location>
</feature>
<feature type="region of interest" description="Disordered" evidence="1">
    <location>
        <begin position="2669"/>
        <end position="2703"/>
    </location>
</feature>
<feature type="region of interest" description="Disordered" evidence="1">
    <location>
        <begin position="688"/>
        <end position="708"/>
    </location>
</feature>
<feature type="region of interest" description="Disordered" evidence="1">
    <location>
        <begin position="2283"/>
        <end position="2352"/>
    </location>
</feature>
<feature type="compositionally biased region" description="Basic and acidic residues" evidence="1">
    <location>
        <begin position="1888"/>
        <end position="1906"/>
    </location>
</feature>
<feature type="compositionally biased region" description="Basic and acidic residues" evidence="1">
    <location>
        <begin position="2145"/>
        <end position="2164"/>
    </location>
</feature>
<feature type="region of interest" description="Disordered" evidence="1">
    <location>
        <begin position="726"/>
        <end position="761"/>
    </location>
</feature>
<feature type="compositionally biased region" description="Polar residues" evidence="1">
    <location>
        <begin position="2111"/>
        <end position="2123"/>
    </location>
</feature>
<feature type="compositionally biased region" description="Basic and acidic residues" evidence="1">
    <location>
        <begin position="570"/>
        <end position="584"/>
    </location>
</feature>
<feature type="region of interest" description="Disordered" evidence="1">
    <location>
        <begin position="514"/>
        <end position="638"/>
    </location>
</feature>
<organism evidence="2 3">
    <name type="scientific">Glossina fuscipes</name>
    <dbReference type="NCBI Taxonomy" id="7396"/>
    <lineage>
        <taxon>Eukaryota</taxon>
        <taxon>Metazoa</taxon>
        <taxon>Ecdysozoa</taxon>
        <taxon>Arthropoda</taxon>
        <taxon>Hexapoda</taxon>
        <taxon>Insecta</taxon>
        <taxon>Pterygota</taxon>
        <taxon>Neoptera</taxon>
        <taxon>Endopterygota</taxon>
        <taxon>Diptera</taxon>
        <taxon>Brachycera</taxon>
        <taxon>Muscomorpha</taxon>
        <taxon>Hippoboscoidea</taxon>
        <taxon>Glossinidae</taxon>
        <taxon>Glossina</taxon>
    </lineage>
</organism>
<feature type="region of interest" description="Disordered" evidence="1">
    <location>
        <begin position="1579"/>
        <end position="1598"/>
    </location>
</feature>
<feature type="compositionally biased region" description="Low complexity" evidence="1">
    <location>
        <begin position="804"/>
        <end position="824"/>
    </location>
</feature>
<feature type="region of interest" description="Disordered" evidence="1">
    <location>
        <begin position="1832"/>
        <end position="1852"/>
    </location>
</feature>
<feature type="region of interest" description="Disordered" evidence="1">
    <location>
        <begin position="2413"/>
        <end position="2448"/>
    </location>
</feature>
<sequence length="2831" mass="315491">MEITEALQTDHVDLVVQKPDKPLDKLDPKLSSPVELKRSPEKEYPDKLIGVETTDSFQPDHSDILKATSFGKLDSKLSSSVEPKKSPERELSDKATDVKSTGDLVPDRADVLKPKAFDRLDIKLSSPIKSKKSPEKEHPDKLLNLELVENLQTDCAGVLRPTSTKPLHKLDSKAPLPAEFLKTAGKEQRNEILVPNVTNVLPIDYSDHHKTEPINKLEPRVSPPVELKESTEKESLRDHLPIEVEDFSLPELNKFKDQSISKSKPHIDKNFDKIILKDSGAIAYFVGLEQTVDRTERSKRPETVCPQIESKFSAIILGTGKKPTNLKTINSNKTPRKLPAKRTQDSSKTTTVEKPHIVSEVENKKPSRKSTPKQDERNPTKLVALNNQIRLERISRTKTQPTTQSAKTDSTFTRTKPRQRTEITSLPQNQTLRTFSPPSTHPKPDYSGVTSIYAHLRKSQKKSASIKSKESTTVSRSSTPNEESQSKRTRTPTPSKMYNYMRPTMAHNLRYGVSKTSEDEISVEEKLPRSPVPTKRSDLEKSGPKRKKLTKLGSNISGSKTSLSKSLHQVQDKDITTVKSPEVKPKKKAFGPVKSGSEKRSVQHLKEHKLQRSEQSVYDRRLLQKRQNTERAEKIATKKAGKDEKVKFDEMTSTKKQISLVSSKVSIGRATETGFFQTQKRDKVQEIKKFESKSRSQDKHSTTKKVIDKEKLSDDVKVQKKLKNTINQSNATSSTSFSVRKSKSKTTARSAASKKIEKEIANQRLTEKKPLTTTTTRISTIKLYREPVLTTLVSTVIIDDGDSENTTRSTRSNDSTKSSSSTGSKKIITSEVFTKTFGPDKPFEVIYRQPEVDYMSMMRPQSVEQRCVNEFDVSFIDTTDSSLSDSVALPIFGSDQDRLHAASPGSPKPTRSPLALIEETVRKQQMDGFALDPTLQRQFEAVGMINAIESPTSELILKPQETLDEYLPESHSKTTKQDDKDDKILDRKDDTKYKDGEKHEKEMDDEDDDDDDEDDEEDYERDKSVIDAEISVMKLASDKDENVRFQAKILVDRVLEDSIHVVDEQRDQDDVDNNKHDYNSESENYAITCDDINGLEVIKSPTIESMSGKSFDDNMSFTDEHLTVATTTNTTHVSITTTVTTATSAISSLATQLQQQPSDSEVITGVNKITEKVASEQICMSEGSDEREEDETDIIIKTRTRRIDHKFQKLSGGQEQDIDMGAAQFDEQFGAIVQDDEISNLQGEFSKLSWDDSVSPTTNTLGDIGQNTPDNDIQDIAPEIGGDLIKSTVITPVPPSATISSSSTDIIGSSIQDTPTPKPRLMKRTSPSAEDIKKFVEIETADGGSIPKCISEIPVPKPRSQMKSTESYKNLAALQVDSDSPTDISLTKRNATETVMEGTTSSDDSVKKSEIFESSGSKTSFYIGESSQNIIIKTTSPKSLLDLDDNAKSVLNEIPQKNAEDINKEKKDSIEFKSADPDYMSKITRQSSETRNDLLEQDVIVSSDKKFEPTEFDLTIKDAKDEDENEKKEKIVLEKIAPQNVTQSQLENGLNKEIFEPKGVELEKRCELELPLEKDDWEINAKEIPPPSKNKIVYSPQQPTEKIVKPPFTEEIVTQTLDEVQESIEAAKRGLKSVLKDAKLIKESPSEFEFRTLAQSLTTTKQPHLEDGNLSQMESEDISSFIGIPEPVSNVVDNLNKKAVAAHYTETITDEKKLESGDEYASLGFVSTGTYDSDPQISREDYASLGFVSTETVEDFSSMEDYYQENIAKAHETIEPEEKKETIEIDSAMIESADDEKPVISIDAVIHRTKSDESETGVNRWSVPEIDLSSSSESYYRSLEKSPSRPLSSDVDNLMTQANSSDYQTAIDASGTYRESTEFASAVSRFDSSSEKTISSHESMRSLDSHSETSAYLGSIDVSELSETLVASSMEEADEIARLQDLADEEDSEESLDLEMSDYAAREGNVQQSMMKRSQEMIFKLKADDGAAEEIVPFKGTIETVQIEEYPKAKEVEKSWDFVYPKEEQRLEEGKESDDMIVSKFASSLDEGSVLSVSMSSASNIDTVVENFEDMIGSVGASSVASIEGFMFPSDEHASSSLPEDTTFVIELDNVNDQSPQDTTNVTPPDELRTKRGHKRGESASINDDLLKNVGDKEILPSEGKESESESDTDPYETEYSRQFRSPIDRKSKKKKHTGVDVELSFVETEKRPFTPSQLIAEVIVEDAVTEELEAEECFSETRRPSQNMQDYSNIPDITVTQDTPKLPDLDNFSSKFQEKSLYKVKTQEELHRASDDRPLYNEKSTDSEEENFKKMVQQQYQKKLAELQKAQIGDSDYDDHKTPDSPDSFEMVDKPDISDEFVIIEEVAKEANEDEMGGKSIRIKPAKYEYQHDEEVEKIIIKSAPADPKLGSQILRDDLNFEFEESPPTASSGGAGSEPQEDADPNADAALGSRRWVEMQLVDNQLRYPYELTGGVLEDIKEEDAEFEVGSSRISSFKDSFSSTPDYDVLAARRHYSRGDHDDISMSSLQEFESLEQAISLENRNRTHQGSTDSSNGSFTRRYMVRHGNASGVAHGDDISISSLKEFEGLENACIEAHLIEIKAKEEAALLSRSDESNKSNGSDRDPTEVNNVAIAKAIGNLTQSGAINDSKLDIGILLKQKLEECEKRAADYVQSTEATSERREIKPDSTSIKQHSTEEREHSVNISPTTVAAATDSDITSSRIVSTTTTTTILGSSNLPLAADTLSRDQMTKDTSMDSLNLSAVDQTTSSAGTTATYQTSAGNSQMSGSVTSCASSTLMEESAITTTSSWSSEEKTVIERLDNTTDIQQAKH</sequence>
<feature type="region of interest" description="Disordered" evidence="1">
    <location>
        <begin position="18"/>
        <end position="62"/>
    </location>
</feature>
<dbReference type="RefSeq" id="XP_037880333.1">
    <property type="nucleotide sequence ID" value="XM_038024405.1"/>
</dbReference>
<reference evidence="3" key="1">
    <citation type="submission" date="2025-08" db="UniProtKB">
        <authorList>
            <consortium name="RefSeq"/>
        </authorList>
    </citation>
    <scope>IDENTIFICATION</scope>
    <source>
        <tissue evidence="3">Whole body pupa</tissue>
    </source>
</reference>
<accession>A0A8U0W5D0</accession>
<feature type="compositionally biased region" description="Basic and acidic residues" evidence="1">
    <location>
        <begin position="2175"/>
        <end position="2186"/>
    </location>
</feature>
<feature type="region of interest" description="Disordered" evidence="1">
    <location>
        <begin position="1654"/>
        <end position="1673"/>
    </location>
</feature>
<dbReference type="Proteomes" id="UP000092443">
    <property type="component" value="Unplaced"/>
</dbReference>
<evidence type="ECO:0000313" key="2">
    <source>
        <dbReference type="Proteomes" id="UP000092443"/>
    </source>
</evidence>
<keyword evidence="2" id="KW-1185">Reference proteome</keyword>
<feature type="compositionally biased region" description="Acidic residues" evidence="1">
    <location>
        <begin position="1003"/>
        <end position="1019"/>
    </location>
</feature>
<feature type="compositionally biased region" description="Polar residues" evidence="1">
    <location>
        <begin position="472"/>
        <end position="483"/>
    </location>
</feature>
<feature type="region of interest" description="Disordered" evidence="1">
    <location>
        <begin position="1887"/>
        <end position="1906"/>
    </location>
</feature>
<feature type="compositionally biased region" description="Low complexity" evidence="1">
    <location>
        <begin position="1296"/>
        <end position="1311"/>
    </location>
</feature>
<feature type="compositionally biased region" description="Basic and acidic residues" evidence="1">
    <location>
        <begin position="18"/>
        <end position="28"/>
    </location>
</feature>
<feature type="compositionally biased region" description="Polar residues" evidence="1">
    <location>
        <begin position="552"/>
        <end position="569"/>
    </location>
</feature>
<feature type="region of interest" description="Disordered" evidence="1">
    <location>
        <begin position="75"/>
        <end position="110"/>
    </location>
</feature>
<feature type="compositionally biased region" description="Basic and acidic residues" evidence="1">
    <location>
        <begin position="968"/>
        <end position="1002"/>
    </location>
</feature>
<feature type="compositionally biased region" description="Polar residues" evidence="1">
    <location>
        <begin position="422"/>
        <end position="438"/>
    </location>
</feature>
<protein>
    <submittedName>
        <fullName evidence="3">Uncharacterized protein LOC119631867 isoform X2</fullName>
    </submittedName>
</protein>
<feature type="compositionally biased region" description="Basic and acidic residues" evidence="1">
    <location>
        <begin position="596"/>
        <end position="638"/>
    </location>
</feature>
<feature type="compositionally biased region" description="Basic and acidic residues" evidence="1">
    <location>
        <begin position="2283"/>
        <end position="2310"/>
    </location>
</feature>
<feature type="compositionally biased region" description="Basic and acidic residues" evidence="1">
    <location>
        <begin position="35"/>
        <end position="46"/>
    </location>
</feature>
<feature type="compositionally biased region" description="Basic and acidic residues" evidence="1">
    <location>
        <begin position="351"/>
        <end position="365"/>
    </location>
</feature>
<feature type="region of interest" description="Disordered" evidence="1">
    <location>
        <begin position="801"/>
        <end position="824"/>
    </location>
</feature>
<feature type="region of interest" description="Disordered" evidence="1">
    <location>
        <begin position="2110"/>
        <end position="2195"/>
    </location>
</feature>
<gene>
    <name evidence="3" type="primary">LOC119631867</name>
</gene>
<feature type="compositionally biased region" description="Basic and acidic residues" evidence="1">
    <location>
        <begin position="82"/>
        <end position="97"/>
    </location>
</feature>
<feature type="region of interest" description="Disordered" evidence="1">
    <location>
        <begin position="1296"/>
        <end position="1327"/>
    </location>
</feature>
<evidence type="ECO:0000256" key="1">
    <source>
        <dbReference type="SAM" id="MobiDB-lite"/>
    </source>
</evidence>
<feature type="region of interest" description="Disordered" evidence="1">
    <location>
        <begin position="964"/>
        <end position="1025"/>
    </location>
</feature>
<evidence type="ECO:0000313" key="3">
    <source>
        <dbReference type="RefSeq" id="XP_037880333.1"/>
    </source>
</evidence>